<keyword evidence="11" id="KW-1185">Reference proteome</keyword>
<dbReference type="SMART" id="SM00220">
    <property type="entry name" value="S_TKc"/>
    <property type="match status" value="1"/>
</dbReference>
<evidence type="ECO:0000256" key="1">
    <source>
        <dbReference type="ARBA" id="ARBA00012513"/>
    </source>
</evidence>
<dbReference type="PANTHER" id="PTHR47634">
    <property type="entry name" value="PROTEIN KINASE DOMAIN-CONTAINING PROTEIN-RELATED"/>
    <property type="match status" value="1"/>
</dbReference>
<gene>
    <name evidence="10" type="ORF">SISNIDRAFT_473820</name>
</gene>
<dbReference type="InterPro" id="IPR051334">
    <property type="entry name" value="SRPK"/>
</dbReference>
<keyword evidence="2" id="KW-0723">Serine/threonine-protein kinase</keyword>
<dbReference type="OrthoDB" id="5979581at2759"/>
<dbReference type="Gene3D" id="1.10.510.10">
    <property type="entry name" value="Transferase(Phosphotransferase) domain 1"/>
    <property type="match status" value="2"/>
</dbReference>
<sequence length="398" mass="44381">MARPCHSKIAAKDVYYFVLRDDVEGLEMYTSGGFCPVSIGDLLGEGRYKIVNKLGYGGASTVWLAHDLCEPKEFGGYVALKIMCADLSSTPLTDVPDLYISQKIESFASRIHHPNKGNVCIVRDYFYEQSPNGRHLCIVSDFAGPSLRSILVWLNSNPYSKRWIKSGKPPPRQLRGTLLFGDPDVEKLKLQLNRLLLSYAPKELVAPVPASSFCSHSFLTESILLIDFGVALEAKDPLPSDYYPPIPMAYASPENLLCSTTGLASDVWSLGCVLFELRTTKPLFQSYFPSDDAILEDIVHTLGKLPEPWWSMWLRKYPKSEQEIAALYAPASMCTIRQRLVQVGLHDDPVGPDFGSIAAEAGTRIDPGEIDLLEALLITMQDVVRHPWFKYQITSIND</sequence>
<comment type="catalytic activity">
    <reaction evidence="8">
        <text>L-seryl-[protein] + ATP = O-phospho-L-seryl-[protein] + ADP + H(+)</text>
        <dbReference type="Rhea" id="RHEA:17989"/>
        <dbReference type="Rhea" id="RHEA-COMP:9863"/>
        <dbReference type="Rhea" id="RHEA-COMP:11604"/>
        <dbReference type="ChEBI" id="CHEBI:15378"/>
        <dbReference type="ChEBI" id="CHEBI:29999"/>
        <dbReference type="ChEBI" id="CHEBI:30616"/>
        <dbReference type="ChEBI" id="CHEBI:83421"/>
        <dbReference type="ChEBI" id="CHEBI:456216"/>
        <dbReference type="EC" id="2.7.11.1"/>
    </reaction>
</comment>
<evidence type="ECO:0000259" key="9">
    <source>
        <dbReference type="PROSITE" id="PS50011"/>
    </source>
</evidence>
<keyword evidence="4" id="KW-0547">Nucleotide-binding</keyword>
<dbReference type="EC" id="2.7.11.1" evidence="1"/>
<keyword evidence="5 10" id="KW-0418">Kinase</keyword>
<dbReference type="GO" id="GO:0000245">
    <property type="term" value="P:spliceosomal complex assembly"/>
    <property type="evidence" value="ECO:0007669"/>
    <property type="project" value="TreeGrafter"/>
</dbReference>
<dbReference type="Pfam" id="PF00069">
    <property type="entry name" value="Pkinase"/>
    <property type="match status" value="1"/>
</dbReference>
<evidence type="ECO:0000256" key="7">
    <source>
        <dbReference type="ARBA" id="ARBA00047899"/>
    </source>
</evidence>
<keyword evidence="6" id="KW-0067">ATP-binding</keyword>
<dbReference type="EMBL" id="KV419403">
    <property type="protein sequence ID" value="KZS94816.1"/>
    <property type="molecule type" value="Genomic_DNA"/>
</dbReference>
<feature type="domain" description="Protein kinase" evidence="9">
    <location>
        <begin position="48"/>
        <end position="389"/>
    </location>
</feature>
<dbReference type="InterPro" id="IPR000719">
    <property type="entry name" value="Prot_kinase_dom"/>
</dbReference>
<name>A0A164W809_9AGAM</name>
<dbReference type="GO" id="GO:0004674">
    <property type="term" value="F:protein serine/threonine kinase activity"/>
    <property type="evidence" value="ECO:0007669"/>
    <property type="project" value="UniProtKB-KW"/>
</dbReference>
<evidence type="ECO:0000256" key="8">
    <source>
        <dbReference type="ARBA" id="ARBA00048679"/>
    </source>
</evidence>
<evidence type="ECO:0000313" key="10">
    <source>
        <dbReference type="EMBL" id="KZS94816.1"/>
    </source>
</evidence>
<protein>
    <recommendedName>
        <fullName evidence="1">non-specific serine/threonine protein kinase</fullName>
        <ecNumber evidence="1">2.7.11.1</ecNumber>
    </recommendedName>
</protein>
<reference evidence="10 11" key="1">
    <citation type="journal article" date="2016" name="Mol. Biol. Evol.">
        <title>Comparative Genomics of Early-Diverging Mushroom-Forming Fungi Provides Insights into the Origins of Lignocellulose Decay Capabilities.</title>
        <authorList>
            <person name="Nagy L.G."/>
            <person name="Riley R."/>
            <person name="Tritt A."/>
            <person name="Adam C."/>
            <person name="Daum C."/>
            <person name="Floudas D."/>
            <person name="Sun H."/>
            <person name="Yadav J.S."/>
            <person name="Pangilinan J."/>
            <person name="Larsson K.H."/>
            <person name="Matsuura K."/>
            <person name="Barry K."/>
            <person name="Labutti K."/>
            <person name="Kuo R."/>
            <person name="Ohm R.A."/>
            <person name="Bhattacharya S.S."/>
            <person name="Shirouzu T."/>
            <person name="Yoshinaga Y."/>
            <person name="Martin F.M."/>
            <person name="Grigoriev I.V."/>
            <person name="Hibbett D.S."/>
        </authorList>
    </citation>
    <scope>NUCLEOTIDE SEQUENCE [LARGE SCALE GENOMIC DNA]</scope>
    <source>
        <strain evidence="10 11">HHB9708</strain>
    </source>
</reference>
<dbReference type="Proteomes" id="UP000076722">
    <property type="component" value="Unassembled WGS sequence"/>
</dbReference>
<keyword evidence="3" id="KW-0808">Transferase</keyword>
<evidence type="ECO:0000256" key="3">
    <source>
        <dbReference type="ARBA" id="ARBA00022679"/>
    </source>
</evidence>
<comment type="catalytic activity">
    <reaction evidence="7">
        <text>L-threonyl-[protein] + ATP = O-phospho-L-threonyl-[protein] + ADP + H(+)</text>
        <dbReference type="Rhea" id="RHEA:46608"/>
        <dbReference type="Rhea" id="RHEA-COMP:11060"/>
        <dbReference type="Rhea" id="RHEA-COMP:11605"/>
        <dbReference type="ChEBI" id="CHEBI:15378"/>
        <dbReference type="ChEBI" id="CHEBI:30013"/>
        <dbReference type="ChEBI" id="CHEBI:30616"/>
        <dbReference type="ChEBI" id="CHEBI:61977"/>
        <dbReference type="ChEBI" id="CHEBI:456216"/>
        <dbReference type="EC" id="2.7.11.1"/>
    </reaction>
</comment>
<dbReference type="InterPro" id="IPR011009">
    <property type="entry name" value="Kinase-like_dom_sf"/>
</dbReference>
<dbReference type="PANTHER" id="PTHR47634:SF9">
    <property type="entry name" value="PROTEIN KINASE DOMAIN-CONTAINING PROTEIN-RELATED"/>
    <property type="match status" value="1"/>
</dbReference>
<evidence type="ECO:0000256" key="4">
    <source>
        <dbReference type="ARBA" id="ARBA00022741"/>
    </source>
</evidence>
<dbReference type="SUPFAM" id="SSF56112">
    <property type="entry name" value="Protein kinase-like (PK-like)"/>
    <property type="match status" value="1"/>
</dbReference>
<dbReference type="GO" id="GO:0050684">
    <property type="term" value="P:regulation of mRNA processing"/>
    <property type="evidence" value="ECO:0007669"/>
    <property type="project" value="TreeGrafter"/>
</dbReference>
<dbReference type="Gene3D" id="3.30.200.20">
    <property type="entry name" value="Phosphorylase Kinase, domain 1"/>
    <property type="match status" value="1"/>
</dbReference>
<dbReference type="GO" id="GO:0005524">
    <property type="term" value="F:ATP binding"/>
    <property type="evidence" value="ECO:0007669"/>
    <property type="project" value="UniProtKB-KW"/>
</dbReference>
<accession>A0A164W809</accession>
<evidence type="ECO:0000256" key="5">
    <source>
        <dbReference type="ARBA" id="ARBA00022777"/>
    </source>
</evidence>
<dbReference type="PROSITE" id="PS50011">
    <property type="entry name" value="PROTEIN_KINASE_DOM"/>
    <property type="match status" value="1"/>
</dbReference>
<proteinExistence type="predicted"/>
<dbReference type="AlphaFoldDB" id="A0A164W809"/>
<evidence type="ECO:0000256" key="2">
    <source>
        <dbReference type="ARBA" id="ARBA00022527"/>
    </source>
</evidence>
<dbReference type="STRING" id="1314777.A0A164W809"/>
<organism evidence="10 11">
    <name type="scientific">Sistotremastrum niveocremeum HHB9708</name>
    <dbReference type="NCBI Taxonomy" id="1314777"/>
    <lineage>
        <taxon>Eukaryota</taxon>
        <taxon>Fungi</taxon>
        <taxon>Dikarya</taxon>
        <taxon>Basidiomycota</taxon>
        <taxon>Agaricomycotina</taxon>
        <taxon>Agaricomycetes</taxon>
        <taxon>Sistotremastrales</taxon>
        <taxon>Sistotremastraceae</taxon>
        <taxon>Sertulicium</taxon>
        <taxon>Sertulicium niveocremeum</taxon>
    </lineage>
</organism>
<evidence type="ECO:0000313" key="11">
    <source>
        <dbReference type="Proteomes" id="UP000076722"/>
    </source>
</evidence>
<evidence type="ECO:0000256" key="6">
    <source>
        <dbReference type="ARBA" id="ARBA00022840"/>
    </source>
</evidence>